<sequence>MAPQASSKRSAIANKKHRRGRKRSAVTNLCHHGIVTYSNHGSVTPFNHQKNQLSHLPVRELMDQFNEEGPRAEIYVKRTINGMIGDDYLAETTNADGEKTVSPTQKLDQLLDDIEASTEFQELLAIASEEERYIQTCLFFKSRLTVQRRTLSQLHELWMTERRLREEYESRFGVLQPRENKAVQTEPNERDIAVGPTVHAAPPNTSASHGANYDETMEDVPMNGLNNATYHAHGNATVGTSSNQPAIPVTPMRPNAHGTTPFPYPSPKSMPRARRRLATPIPQTDPDDDNEYEDDGIYMDVDERPDPGPSSVGGDRSTSRTPARDDVEARLQAAMADKTEEIRRKDLQITQKDALLTQKDMQLAQKDTQLAQRDAQVTQKDRQLVELDNSLFERDNMLAQRNVDVALLQGQVTASRDRLERQLEENEVEQMILLRTIEKEQDEKEQLKQRYKEEIRGIQQAMNDQLSLALHHLQSGL</sequence>
<evidence type="ECO:0000256" key="1">
    <source>
        <dbReference type="SAM" id="Coils"/>
    </source>
</evidence>
<feature type="region of interest" description="Disordered" evidence="2">
    <location>
        <begin position="1"/>
        <end position="24"/>
    </location>
</feature>
<reference evidence="3 4" key="1">
    <citation type="journal article" date="2015" name="Fungal Genet. Biol.">
        <title>Evolution of novel wood decay mechanisms in Agaricales revealed by the genome sequences of Fistulina hepatica and Cylindrobasidium torrendii.</title>
        <authorList>
            <person name="Floudas D."/>
            <person name="Held B.W."/>
            <person name="Riley R."/>
            <person name="Nagy L.G."/>
            <person name="Koehler G."/>
            <person name="Ransdell A.S."/>
            <person name="Younus H."/>
            <person name="Chow J."/>
            <person name="Chiniquy J."/>
            <person name="Lipzen A."/>
            <person name="Tritt A."/>
            <person name="Sun H."/>
            <person name="Haridas S."/>
            <person name="LaButti K."/>
            <person name="Ohm R.A."/>
            <person name="Kues U."/>
            <person name="Blanchette R.A."/>
            <person name="Grigoriev I.V."/>
            <person name="Minto R.E."/>
            <person name="Hibbett D.S."/>
        </authorList>
    </citation>
    <scope>NUCLEOTIDE SEQUENCE [LARGE SCALE GENOMIC DNA]</scope>
    <source>
        <strain evidence="3 4">ATCC 64428</strain>
    </source>
</reference>
<evidence type="ECO:0000313" key="3">
    <source>
        <dbReference type="EMBL" id="KIY53366.1"/>
    </source>
</evidence>
<feature type="region of interest" description="Disordered" evidence="2">
    <location>
        <begin position="231"/>
        <end position="326"/>
    </location>
</feature>
<dbReference type="AlphaFoldDB" id="A0A0D7APX7"/>
<name>A0A0D7APX7_9AGAR</name>
<evidence type="ECO:0000256" key="2">
    <source>
        <dbReference type="SAM" id="MobiDB-lite"/>
    </source>
</evidence>
<feature type="compositionally biased region" description="Acidic residues" evidence="2">
    <location>
        <begin position="285"/>
        <end position="297"/>
    </location>
</feature>
<keyword evidence="1" id="KW-0175">Coiled coil</keyword>
<organism evidence="3 4">
    <name type="scientific">Fistulina hepatica ATCC 64428</name>
    <dbReference type="NCBI Taxonomy" id="1128425"/>
    <lineage>
        <taxon>Eukaryota</taxon>
        <taxon>Fungi</taxon>
        <taxon>Dikarya</taxon>
        <taxon>Basidiomycota</taxon>
        <taxon>Agaricomycotina</taxon>
        <taxon>Agaricomycetes</taxon>
        <taxon>Agaricomycetidae</taxon>
        <taxon>Agaricales</taxon>
        <taxon>Fistulinaceae</taxon>
        <taxon>Fistulina</taxon>
    </lineage>
</organism>
<proteinExistence type="predicted"/>
<feature type="coiled-coil region" evidence="1">
    <location>
        <begin position="416"/>
        <end position="464"/>
    </location>
</feature>
<keyword evidence="4" id="KW-1185">Reference proteome</keyword>
<gene>
    <name evidence="3" type="ORF">FISHEDRAFT_55233</name>
</gene>
<evidence type="ECO:0000313" key="4">
    <source>
        <dbReference type="Proteomes" id="UP000054144"/>
    </source>
</evidence>
<dbReference type="OrthoDB" id="5860362at2759"/>
<dbReference type="EMBL" id="KN881618">
    <property type="protein sequence ID" value="KIY53366.1"/>
    <property type="molecule type" value="Genomic_DNA"/>
</dbReference>
<protein>
    <submittedName>
        <fullName evidence="3">Uncharacterized protein</fullName>
    </submittedName>
</protein>
<feature type="compositionally biased region" description="Basic residues" evidence="2">
    <location>
        <begin position="14"/>
        <end position="24"/>
    </location>
</feature>
<accession>A0A0D7APX7</accession>
<dbReference type="Proteomes" id="UP000054144">
    <property type="component" value="Unassembled WGS sequence"/>
</dbReference>